<keyword evidence="2" id="KW-1185">Reference proteome</keyword>
<name>A0ABY1QW48_9SPHN</name>
<evidence type="ECO:0000313" key="1">
    <source>
        <dbReference type="EMBL" id="SMP82083.1"/>
    </source>
</evidence>
<reference evidence="1 2" key="1">
    <citation type="submission" date="2017-05" db="EMBL/GenBank/DDBJ databases">
        <authorList>
            <person name="Varghese N."/>
            <person name="Submissions S."/>
        </authorList>
    </citation>
    <scope>NUCLEOTIDE SEQUENCE [LARGE SCALE GENOMIC DNA]</scope>
    <source>
        <strain evidence="1 2">SM16</strain>
    </source>
</reference>
<organism evidence="1 2">
    <name type="scientific">Novosphingobium panipatense</name>
    <dbReference type="NCBI Taxonomy" id="428991"/>
    <lineage>
        <taxon>Bacteria</taxon>
        <taxon>Pseudomonadati</taxon>
        <taxon>Pseudomonadota</taxon>
        <taxon>Alphaproteobacteria</taxon>
        <taxon>Sphingomonadales</taxon>
        <taxon>Sphingomonadaceae</taxon>
        <taxon>Novosphingobium</taxon>
    </lineage>
</organism>
<dbReference type="Proteomes" id="UP001157910">
    <property type="component" value="Unassembled WGS sequence"/>
</dbReference>
<protein>
    <submittedName>
        <fullName evidence="1">Nitrogen fixation protein FixH</fullName>
    </submittedName>
</protein>
<proteinExistence type="predicted"/>
<sequence length="154" mass="16495">MTVTSPKPFTGRHMAAILVAGFGVVIGVNVSMATLASTTFGGIVVENSYVASQQFNRWLSEAARARGLGWRLDAGRTDGHVAVSLDLGSTHAASARIGAVARHPLGRLADVPLSFRRTRTGWVSVEPLPAGRWIVRFDVEAGEARWRTEQEIGA</sequence>
<dbReference type="InterPro" id="IPR008620">
    <property type="entry name" value="FixH"/>
</dbReference>
<comment type="caution">
    <text evidence="1">The sequence shown here is derived from an EMBL/GenBank/DDBJ whole genome shotgun (WGS) entry which is preliminary data.</text>
</comment>
<accession>A0ABY1QW48</accession>
<gene>
    <name evidence="1" type="ORF">SAMN06296065_12120</name>
</gene>
<dbReference type="EMBL" id="FXUI01000021">
    <property type="protein sequence ID" value="SMP82083.1"/>
    <property type="molecule type" value="Genomic_DNA"/>
</dbReference>
<dbReference type="Pfam" id="PF05751">
    <property type="entry name" value="FixH"/>
    <property type="match status" value="1"/>
</dbReference>
<evidence type="ECO:0000313" key="2">
    <source>
        <dbReference type="Proteomes" id="UP001157910"/>
    </source>
</evidence>
<dbReference type="RefSeq" id="WP_283407144.1">
    <property type="nucleotide sequence ID" value="NZ_FXUI01000021.1"/>
</dbReference>